<dbReference type="PANTHER" id="PTHR30015">
    <property type="entry name" value="MRR RESTRICTION SYSTEM PROTEIN"/>
    <property type="match status" value="1"/>
</dbReference>
<dbReference type="EMBL" id="LT960614">
    <property type="protein sequence ID" value="SON57297.1"/>
    <property type="molecule type" value="Genomic_DNA"/>
</dbReference>
<sequence length="330" mass="37214">MSNAWMVRAERNSRLYDFFKDNSIVAIGWFEIGSLEDLNTRKAVMSRVEQQWPERKLQAVAMDAGQLFRFRNELAVGDMVLTYDQRRRVYLVGTIAGPYRYDRSLDPEYPNLRSVTWRGEVSRDLLSVASRNSLGAISTLFLVPKEVADDVERALTSHRPSTPSSPSEDEAIEEGVFANIQAKALEFAKDRVSALGWEELQDLVAGLLRALGYRTRVSAAGPDRGKDIVASPDGFGFEAPRIVVEVKHRQGAMGSQQIRSFLGGRHPQDKGLYVSTGGFTKDAYYEAERANIPMALMTIDELVESLVEHYDNLDMETKQLLPMKRIYWPA</sequence>
<dbReference type="SUPFAM" id="SSF52980">
    <property type="entry name" value="Restriction endonuclease-like"/>
    <property type="match status" value="1"/>
</dbReference>
<dbReference type="GO" id="GO:0003677">
    <property type="term" value="F:DNA binding"/>
    <property type="evidence" value="ECO:0007669"/>
    <property type="project" value="InterPro"/>
</dbReference>
<dbReference type="RefSeq" id="WP_173796261.1">
    <property type="nucleotide sequence ID" value="NZ_LT960614.1"/>
</dbReference>
<organism evidence="2 3">
    <name type="scientific">Hartmannibacter diazotrophicus</name>
    <dbReference type="NCBI Taxonomy" id="1482074"/>
    <lineage>
        <taxon>Bacteria</taxon>
        <taxon>Pseudomonadati</taxon>
        <taxon>Pseudomonadota</taxon>
        <taxon>Alphaproteobacteria</taxon>
        <taxon>Hyphomicrobiales</taxon>
        <taxon>Pleomorphomonadaceae</taxon>
        <taxon>Hartmannibacter</taxon>
    </lineage>
</organism>
<keyword evidence="2" id="KW-0540">Nuclease</keyword>
<dbReference type="InterPro" id="IPR052906">
    <property type="entry name" value="Type_IV_Methyl-Rstrct_Enzyme"/>
</dbReference>
<dbReference type="GO" id="GO:0043590">
    <property type="term" value="C:bacterial nucleoid"/>
    <property type="evidence" value="ECO:0007669"/>
    <property type="project" value="TreeGrafter"/>
</dbReference>
<dbReference type="Proteomes" id="UP000223606">
    <property type="component" value="Chromosome 1"/>
</dbReference>
<dbReference type="PIRSF" id="PIRSF031853">
    <property type="entry name" value="UPC031853"/>
    <property type="match status" value="1"/>
</dbReference>
<dbReference type="Gene3D" id="3.40.1350.10">
    <property type="match status" value="1"/>
</dbReference>
<dbReference type="GO" id="GO:0009307">
    <property type="term" value="P:DNA restriction-modification system"/>
    <property type="evidence" value="ECO:0007669"/>
    <property type="project" value="InterPro"/>
</dbReference>
<keyword evidence="3" id="KW-1185">Reference proteome</keyword>
<gene>
    <name evidence="2" type="ORF">HDIA_3756</name>
</gene>
<dbReference type="InterPro" id="IPR016984">
    <property type="entry name" value="UCP031853"/>
</dbReference>
<keyword evidence="2" id="KW-0378">Hydrolase</keyword>
<evidence type="ECO:0000313" key="2">
    <source>
        <dbReference type="EMBL" id="SON57297.1"/>
    </source>
</evidence>
<reference evidence="3" key="1">
    <citation type="submission" date="2017-09" db="EMBL/GenBank/DDBJ databases">
        <title>Genome sequence of Nannocystis excedens DSM 71.</title>
        <authorList>
            <person name="Blom J."/>
        </authorList>
    </citation>
    <scope>NUCLEOTIDE SEQUENCE [LARGE SCALE GENOMIC DNA]</scope>
    <source>
        <strain evidence="3">type strain: E19</strain>
    </source>
</reference>
<dbReference type="PANTHER" id="PTHR30015:SF7">
    <property type="entry name" value="TYPE IV METHYL-DIRECTED RESTRICTION ENZYME ECOKMRR"/>
    <property type="match status" value="1"/>
</dbReference>
<dbReference type="Pfam" id="PF04471">
    <property type="entry name" value="Mrr_cat"/>
    <property type="match status" value="1"/>
</dbReference>
<name>A0A2C9DAH9_9HYPH</name>
<dbReference type="InterPro" id="IPR007560">
    <property type="entry name" value="Restrct_endonuc_IV_Mrr"/>
</dbReference>
<dbReference type="GO" id="GO:0015666">
    <property type="term" value="F:restriction endodeoxyribonuclease activity"/>
    <property type="evidence" value="ECO:0007669"/>
    <property type="project" value="TreeGrafter"/>
</dbReference>
<feature type="domain" description="Restriction endonuclease type IV Mrr" evidence="1">
    <location>
        <begin position="194"/>
        <end position="305"/>
    </location>
</feature>
<dbReference type="InterPro" id="IPR011856">
    <property type="entry name" value="tRNA_endonuc-like_dom_sf"/>
</dbReference>
<dbReference type="AlphaFoldDB" id="A0A2C9DAH9"/>
<evidence type="ECO:0000259" key="1">
    <source>
        <dbReference type="Pfam" id="PF04471"/>
    </source>
</evidence>
<evidence type="ECO:0000313" key="3">
    <source>
        <dbReference type="Proteomes" id="UP000223606"/>
    </source>
</evidence>
<proteinExistence type="predicted"/>
<accession>A0A2C9DAH9</accession>
<keyword evidence="2" id="KW-0255">Endonuclease</keyword>
<dbReference type="InterPro" id="IPR011335">
    <property type="entry name" value="Restrct_endonuc-II-like"/>
</dbReference>
<dbReference type="KEGG" id="hdi:HDIA_3756"/>
<protein>
    <submittedName>
        <fullName evidence="2">Restriction endonuclease</fullName>
    </submittedName>
</protein>